<evidence type="ECO:0000313" key="3">
    <source>
        <dbReference type="Proteomes" id="UP001292094"/>
    </source>
</evidence>
<dbReference type="EMBL" id="JAWZYT010003130">
    <property type="protein sequence ID" value="KAK4300034.1"/>
    <property type="molecule type" value="Genomic_DNA"/>
</dbReference>
<feature type="region of interest" description="Disordered" evidence="1">
    <location>
        <begin position="48"/>
        <end position="84"/>
    </location>
</feature>
<organism evidence="2 3">
    <name type="scientific">Petrolisthes manimaculis</name>
    <dbReference type="NCBI Taxonomy" id="1843537"/>
    <lineage>
        <taxon>Eukaryota</taxon>
        <taxon>Metazoa</taxon>
        <taxon>Ecdysozoa</taxon>
        <taxon>Arthropoda</taxon>
        <taxon>Crustacea</taxon>
        <taxon>Multicrustacea</taxon>
        <taxon>Malacostraca</taxon>
        <taxon>Eumalacostraca</taxon>
        <taxon>Eucarida</taxon>
        <taxon>Decapoda</taxon>
        <taxon>Pleocyemata</taxon>
        <taxon>Anomura</taxon>
        <taxon>Galatheoidea</taxon>
        <taxon>Porcellanidae</taxon>
        <taxon>Petrolisthes</taxon>
    </lineage>
</organism>
<sequence>MAVISDLDTIFPPYHRKQSIKPDVRSIWSTTDENMATTDENMATNIHSTGSQRSRIWPTTDDNMATDVHSTRSQRYATQGSRERGRCRQLTHILTKAPQKDLIASWIKVDLRGGVVVVGGEGGVVGVKEEVVEI</sequence>
<accession>A0AAE1TYR2</accession>
<proteinExistence type="predicted"/>
<gene>
    <name evidence="2" type="ORF">Pmani_027736</name>
</gene>
<dbReference type="Proteomes" id="UP001292094">
    <property type="component" value="Unassembled WGS sequence"/>
</dbReference>
<evidence type="ECO:0000256" key="1">
    <source>
        <dbReference type="SAM" id="MobiDB-lite"/>
    </source>
</evidence>
<evidence type="ECO:0000313" key="2">
    <source>
        <dbReference type="EMBL" id="KAK4300034.1"/>
    </source>
</evidence>
<name>A0AAE1TYR2_9EUCA</name>
<reference evidence="2" key="1">
    <citation type="submission" date="2023-11" db="EMBL/GenBank/DDBJ databases">
        <title>Genome assemblies of two species of porcelain crab, Petrolisthes cinctipes and Petrolisthes manimaculis (Anomura: Porcellanidae).</title>
        <authorList>
            <person name="Angst P."/>
        </authorList>
    </citation>
    <scope>NUCLEOTIDE SEQUENCE</scope>
    <source>
        <strain evidence="2">PB745_02</strain>
        <tissue evidence="2">Gill</tissue>
    </source>
</reference>
<dbReference type="AlphaFoldDB" id="A0AAE1TYR2"/>
<comment type="caution">
    <text evidence="2">The sequence shown here is derived from an EMBL/GenBank/DDBJ whole genome shotgun (WGS) entry which is preliminary data.</text>
</comment>
<protein>
    <submittedName>
        <fullName evidence="2">Uncharacterized protein</fullName>
    </submittedName>
</protein>
<feature type="compositionally biased region" description="Polar residues" evidence="1">
    <location>
        <begin position="71"/>
        <end position="80"/>
    </location>
</feature>
<keyword evidence="3" id="KW-1185">Reference proteome</keyword>